<dbReference type="EMBL" id="CP121472">
    <property type="protein sequence ID" value="WPL16207.1"/>
    <property type="molecule type" value="Genomic_DNA"/>
</dbReference>
<keyword evidence="2" id="KW-1133">Transmembrane helix</keyword>
<accession>A0ABZ0S6R2</accession>
<proteinExistence type="inferred from homology"/>
<evidence type="ECO:0000256" key="1">
    <source>
        <dbReference type="ARBA" id="ARBA00010894"/>
    </source>
</evidence>
<feature type="transmembrane region" description="Helical" evidence="2">
    <location>
        <begin position="12"/>
        <end position="31"/>
    </location>
</feature>
<dbReference type="PANTHER" id="PTHR33219">
    <property type="entry name" value="YLMG HOMOLOG PROTEIN 2, CHLOROPLASTIC"/>
    <property type="match status" value="1"/>
</dbReference>
<feature type="transmembrane region" description="Helical" evidence="2">
    <location>
        <begin position="166"/>
        <end position="189"/>
    </location>
</feature>
<keyword evidence="4" id="KW-1185">Reference proteome</keyword>
<keyword evidence="2" id="KW-0472">Membrane</keyword>
<evidence type="ECO:0000313" key="4">
    <source>
        <dbReference type="Proteomes" id="UP001432180"/>
    </source>
</evidence>
<organism evidence="3 4">
    <name type="scientific">Thiorhodovibrio winogradskyi</name>
    <dbReference type="NCBI Taxonomy" id="77007"/>
    <lineage>
        <taxon>Bacteria</taxon>
        <taxon>Pseudomonadati</taxon>
        <taxon>Pseudomonadota</taxon>
        <taxon>Gammaproteobacteria</taxon>
        <taxon>Chromatiales</taxon>
        <taxon>Chromatiaceae</taxon>
        <taxon>Thiorhodovibrio</taxon>
    </lineage>
</organism>
<name>A0ABZ0S6R2_9GAMM</name>
<dbReference type="PANTHER" id="PTHR33219:SF14">
    <property type="entry name" value="PROTEIN COFACTOR ASSEMBLY OF COMPLEX C SUBUNIT B CCB3, CHLOROPLASTIC-RELATED"/>
    <property type="match status" value="1"/>
</dbReference>
<evidence type="ECO:0000313" key="3">
    <source>
        <dbReference type="EMBL" id="WPL16207.1"/>
    </source>
</evidence>
<feature type="transmembrane region" description="Helical" evidence="2">
    <location>
        <begin position="110"/>
        <end position="128"/>
    </location>
</feature>
<feature type="transmembrane region" description="Helical" evidence="2">
    <location>
        <begin position="73"/>
        <end position="98"/>
    </location>
</feature>
<keyword evidence="2" id="KW-0812">Transmembrane</keyword>
<dbReference type="Pfam" id="PF02325">
    <property type="entry name" value="CCB3_YggT"/>
    <property type="match status" value="2"/>
</dbReference>
<reference evidence="3 4" key="1">
    <citation type="journal article" date="2023" name="Microorganisms">
        <title>Thiorhodovibrio frisius and Trv. litoralis spp. nov., Two Novel Members from a Clade of Fastidious Purple Sulfur Bacteria That Exhibit Unique Red-Shifted Light-Harvesting Capabilities.</title>
        <authorList>
            <person name="Methner A."/>
            <person name="Kuzyk S.B."/>
            <person name="Petersen J."/>
            <person name="Bauer S."/>
            <person name="Brinkmann H."/>
            <person name="Sichau K."/>
            <person name="Wanner G."/>
            <person name="Wolf J."/>
            <person name="Neumann-Schaal M."/>
            <person name="Henke P."/>
            <person name="Tank M."/>
            <person name="Sproer C."/>
            <person name="Bunk B."/>
            <person name="Overmann J."/>
        </authorList>
    </citation>
    <scope>NUCLEOTIDE SEQUENCE [LARGE SCALE GENOMIC DNA]</scope>
    <source>
        <strain evidence="3 4">DSM 6702</strain>
    </source>
</reference>
<dbReference type="RefSeq" id="WP_328986755.1">
    <property type="nucleotide sequence ID" value="NZ_CP121472.1"/>
</dbReference>
<sequence>MGASYFTNPIIFLVKTLFGIYVTLLVLRFLLQWARADFHNPISQFVVKLTGPVLQPVRRFVPSIKGMDTSSLLVAWVVKSIELLVIALLLGASSLAWLAPLWAIPALVKLVLNLFLFAVLIRVILSWVNPDPYNPAVSLLGRLTDPLMLPARRLMPPIGGIDLSPMVVMIVLVVLQMLLLPPLLALTLAPAELVI</sequence>
<comment type="similarity">
    <text evidence="1">Belongs to the YggT family.</text>
</comment>
<dbReference type="Proteomes" id="UP001432180">
    <property type="component" value="Chromosome"/>
</dbReference>
<evidence type="ECO:0000256" key="2">
    <source>
        <dbReference type="SAM" id="Phobius"/>
    </source>
</evidence>
<gene>
    <name evidence="3" type="ORF">Thiowin_01160</name>
</gene>
<protein>
    <submittedName>
        <fullName evidence="3">YGGT family protein</fullName>
    </submittedName>
</protein>
<dbReference type="InterPro" id="IPR003425">
    <property type="entry name" value="CCB3/YggT"/>
</dbReference>